<dbReference type="SUPFAM" id="SSF52058">
    <property type="entry name" value="L domain-like"/>
    <property type="match status" value="1"/>
</dbReference>
<feature type="region of interest" description="Disordered" evidence="3">
    <location>
        <begin position="401"/>
        <end position="420"/>
    </location>
</feature>
<reference evidence="6" key="1">
    <citation type="journal article" date="2008" name="Nature">
        <title>The amphioxus genome and the evolution of the chordate karyotype.</title>
        <authorList>
            <consortium name="US DOE Joint Genome Institute (JGI-PGF)"/>
            <person name="Putnam N.H."/>
            <person name="Butts T."/>
            <person name="Ferrier D.E.K."/>
            <person name="Furlong R.F."/>
            <person name="Hellsten U."/>
            <person name="Kawashima T."/>
            <person name="Robinson-Rechavi M."/>
            <person name="Shoguchi E."/>
            <person name="Terry A."/>
            <person name="Yu J.-K."/>
            <person name="Benito-Gutierrez E.L."/>
            <person name="Dubchak I."/>
            <person name="Garcia-Fernandez J."/>
            <person name="Gibson-Brown J.J."/>
            <person name="Grigoriev I.V."/>
            <person name="Horton A.C."/>
            <person name="de Jong P.J."/>
            <person name="Jurka J."/>
            <person name="Kapitonov V.V."/>
            <person name="Kohara Y."/>
            <person name="Kuroki Y."/>
            <person name="Lindquist E."/>
            <person name="Lucas S."/>
            <person name="Osoegawa K."/>
            <person name="Pennacchio L.A."/>
            <person name="Salamov A.A."/>
            <person name="Satou Y."/>
            <person name="Sauka-Spengler T."/>
            <person name="Schmutz J."/>
            <person name="Shin-I T."/>
            <person name="Toyoda A."/>
            <person name="Bronner-Fraser M."/>
            <person name="Fujiyama A."/>
            <person name="Holland L.Z."/>
            <person name="Holland P.W.H."/>
            <person name="Satoh N."/>
            <person name="Rokhsar D.S."/>
        </authorList>
    </citation>
    <scope>NUCLEOTIDE SEQUENCE [LARGE SCALE GENOMIC DNA]</scope>
    <source>
        <strain evidence="6">S238N-H82</strain>
        <tissue evidence="6">Testes</tissue>
    </source>
</reference>
<dbReference type="PANTHER" id="PTHR24367:SF318">
    <property type="entry name" value="LEUCINE-RICH GLIOMA-INACTIVATED PROTEIN 1-LIKE"/>
    <property type="match status" value="1"/>
</dbReference>
<dbReference type="InterPro" id="IPR051295">
    <property type="entry name" value="LGI_related"/>
</dbReference>
<evidence type="ECO:0000313" key="6">
    <source>
        <dbReference type="EMBL" id="EEN45287.1"/>
    </source>
</evidence>
<protein>
    <submittedName>
        <fullName evidence="6">Uncharacterized protein</fullName>
    </submittedName>
</protein>
<dbReference type="AlphaFoldDB" id="C3ZQ94"/>
<keyword evidence="4" id="KW-1133">Transmembrane helix</keyword>
<feature type="chain" id="PRO_5002935116" evidence="5">
    <location>
        <begin position="18"/>
        <end position="668"/>
    </location>
</feature>
<organism>
    <name type="scientific">Branchiostoma floridae</name>
    <name type="common">Florida lancelet</name>
    <name type="synonym">Amphioxus</name>
    <dbReference type="NCBI Taxonomy" id="7739"/>
    <lineage>
        <taxon>Eukaryota</taxon>
        <taxon>Metazoa</taxon>
        <taxon>Chordata</taxon>
        <taxon>Cephalochordata</taxon>
        <taxon>Leptocardii</taxon>
        <taxon>Amphioxiformes</taxon>
        <taxon>Branchiostomatidae</taxon>
        <taxon>Branchiostoma</taxon>
    </lineage>
</organism>
<dbReference type="InterPro" id="IPR003591">
    <property type="entry name" value="Leu-rich_rpt_typical-subtyp"/>
</dbReference>
<dbReference type="SMART" id="SM00369">
    <property type="entry name" value="LRR_TYP"/>
    <property type="match status" value="4"/>
</dbReference>
<keyword evidence="4" id="KW-0812">Transmembrane</keyword>
<keyword evidence="4" id="KW-0472">Membrane</keyword>
<dbReference type="InterPro" id="IPR001611">
    <property type="entry name" value="Leu-rich_rpt"/>
</dbReference>
<evidence type="ECO:0000256" key="3">
    <source>
        <dbReference type="SAM" id="MobiDB-lite"/>
    </source>
</evidence>
<dbReference type="InterPro" id="IPR032675">
    <property type="entry name" value="LRR_dom_sf"/>
</dbReference>
<feature type="transmembrane region" description="Helical" evidence="4">
    <location>
        <begin position="368"/>
        <end position="391"/>
    </location>
</feature>
<feature type="region of interest" description="Disordered" evidence="3">
    <location>
        <begin position="436"/>
        <end position="493"/>
    </location>
</feature>
<evidence type="ECO:0000256" key="4">
    <source>
        <dbReference type="SAM" id="Phobius"/>
    </source>
</evidence>
<feature type="compositionally biased region" description="Polar residues" evidence="3">
    <location>
        <begin position="439"/>
        <end position="452"/>
    </location>
</feature>
<evidence type="ECO:0000256" key="2">
    <source>
        <dbReference type="ARBA" id="ARBA00022737"/>
    </source>
</evidence>
<dbReference type="PROSITE" id="PS51450">
    <property type="entry name" value="LRR"/>
    <property type="match status" value="1"/>
</dbReference>
<keyword evidence="2" id="KW-0677">Repeat</keyword>
<gene>
    <name evidence="6" type="ORF">BRAFLDRAFT_102518</name>
</gene>
<sequence>MAPVWFLLVSSLILAFSSPLQCPDSCHMTDKYGTVWDKRNGLFCTCPRVDITNGPPCSWVGYRVPYTFSPCLDAIPTDFRAETRSIIIRHLRESTLAVRSFPTVPNLQLLKIEKSNVSHIQPGAFQGLPFLERLYLNTNRISSLEDDAFLGLTKLDYLYLERNRISAISQHAFRGLPSLGSLRMSQNYLSSLPVDALLEIKKLMIANLHTNLITNIDSQAMRLNQNQRLFLMIGLNKLRCDEKLTWFICHLPLLTFIGFRKALKCASPASLRDTHLINMADDVCHTDTDGLQQMLASSDLYNDTIPTEEMPRTNVPTRCETISTQNYTDIHTNNIQVSEQTTVEVDIIIPIGGIDLVTANDEEWISRFAILTVAFAVPFLVMLASLAVVFIHNRGQRARLAHPNVAPPGPNSDDSGQGQGIQPYAVVYDYEDLDEPQATDRNSASNRPSTPSHHLAPEDDTIQPYAVTYAEVPGRGKNEKHQSSVRTNDEGTEVGLQQFAQNGASRRGDGHKLQSYAMTRFDDQGQEDGYKILPYAIGYPDSSEVASADTDHPPRTNVANQQEAIVEKPVTSRNSMSATTAVDVHPKFENTEAGNVHPTTGNDVPNASRMLYRLQNAGAENEGSSDAMYNRTDGQPTGSSNTLYNPVDGQSDCRTSGRPVLYEEQSND</sequence>
<proteinExistence type="predicted"/>
<feature type="region of interest" description="Disordered" evidence="3">
    <location>
        <begin position="619"/>
        <end position="668"/>
    </location>
</feature>
<feature type="signal peptide" evidence="5">
    <location>
        <begin position="1"/>
        <end position="17"/>
    </location>
</feature>
<dbReference type="EMBL" id="GG666660">
    <property type="protein sequence ID" value="EEN45287.1"/>
    <property type="molecule type" value="Genomic_DNA"/>
</dbReference>
<keyword evidence="1" id="KW-0433">Leucine-rich repeat</keyword>
<name>C3ZQ94_BRAFL</name>
<feature type="compositionally biased region" description="Polar residues" evidence="3">
    <location>
        <begin position="632"/>
        <end position="644"/>
    </location>
</feature>
<keyword evidence="5" id="KW-0732">Signal</keyword>
<dbReference type="InParanoid" id="C3ZQ94"/>
<dbReference type="Gene3D" id="3.80.10.10">
    <property type="entry name" value="Ribonuclease Inhibitor"/>
    <property type="match status" value="1"/>
</dbReference>
<dbReference type="Pfam" id="PF13855">
    <property type="entry name" value="LRR_8"/>
    <property type="match status" value="1"/>
</dbReference>
<accession>C3ZQ94</accession>
<evidence type="ECO:0000256" key="1">
    <source>
        <dbReference type="ARBA" id="ARBA00022614"/>
    </source>
</evidence>
<dbReference type="PANTHER" id="PTHR24367">
    <property type="entry name" value="LEUCINE-RICH REPEAT-CONTAINING PROTEIN"/>
    <property type="match status" value="1"/>
</dbReference>
<evidence type="ECO:0000256" key="5">
    <source>
        <dbReference type="SAM" id="SignalP"/>
    </source>
</evidence>